<keyword evidence="1 2" id="KW-0808">Transferase</keyword>
<dbReference type="SUPFAM" id="SSF89796">
    <property type="entry name" value="CoA-transferase family III (CaiB/BaiF)"/>
    <property type="match status" value="1"/>
</dbReference>
<dbReference type="PANTHER" id="PTHR48207">
    <property type="entry name" value="SUCCINATE--HYDROXYMETHYLGLUTARATE COA-TRANSFERASE"/>
    <property type="match status" value="1"/>
</dbReference>
<proteinExistence type="predicted"/>
<name>A0A397PE95_9SPHN</name>
<dbReference type="InterPro" id="IPR023606">
    <property type="entry name" value="CoA-Trfase_III_dom_1_sf"/>
</dbReference>
<dbReference type="InterPro" id="IPR044855">
    <property type="entry name" value="CoA-Trfase_III_dom3_sf"/>
</dbReference>
<dbReference type="RefSeq" id="WP_170150870.1">
    <property type="nucleotide sequence ID" value="NZ_QXDC01000002.1"/>
</dbReference>
<dbReference type="GO" id="GO:0008410">
    <property type="term" value="F:CoA-transferase activity"/>
    <property type="evidence" value="ECO:0007669"/>
    <property type="project" value="TreeGrafter"/>
</dbReference>
<gene>
    <name evidence="2" type="ORF">DFR49_0016</name>
</gene>
<organism evidence="2 3">
    <name type="scientific">Hephaestia caeni</name>
    <dbReference type="NCBI Taxonomy" id="645617"/>
    <lineage>
        <taxon>Bacteria</taxon>
        <taxon>Pseudomonadati</taxon>
        <taxon>Pseudomonadota</taxon>
        <taxon>Alphaproteobacteria</taxon>
        <taxon>Sphingomonadales</taxon>
        <taxon>Sphingomonadaceae</taxon>
        <taxon>Hephaestia</taxon>
    </lineage>
</organism>
<dbReference type="Pfam" id="PF02515">
    <property type="entry name" value="CoA_transf_3"/>
    <property type="match status" value="1"/>
</dbReference>
<dbReference type="Gene3D" id="3.40.50.10540">
    <property type="entry name" value="Crotonobetainyl-coa:carnitine coa-transferase, domain 1"/>
    <property type="match status" value="1"/>
</dbReference>
<accession>A0A397PE95</accession>
<keyword evidence="3" id="KW-1185">Reference proteome</keyword>
<dbReference type="InterPro" id="IPR050483">
    <property type="entry name" value="CoA-transferase_III_domain"/>
</dbReference>
<dbReference type="AlphaFoldDB" id="A0A397PE95"/>
<evidence type="ECO:0000256" key="1">
    <source>
        <dbReference type="ARBA" id="ARBA00022679"/>
    </source>
</evidence>
<dbReference type="Gene3D" id="3.30.1540.10">
    <property type="entry name" value="formyl-coa transferase, domain 3"/>
    <property type="match status" value="1"/>
</dbReference>
<evidence type="ECO:0000313" key="3">
    <source>
        <dbReference type="Proteomes" id="UP000266568"/>
    </source>
</evidence>
<protein>
    <submittedName>
        <fullName evidence="2">Formyl-CoA transferase/CoA:oxalate CoA-transferase</fullName>
    </submittedName>
</protein>
<sequence length="404" mass="43482">MSAKAPPPLQGVKVIDLTRHMSGPYATVSLGDFGADVIKVEPSKGGDASRSTGVRVQDKISASFLMWNRSKRSIALDLYDEEAKALIRRLAADADVFVENFRPGVIKKMGLDYETLSAINPRLIYVSLSAFGEGPLGPFPGTDPVVQAMSGVMSVTGEADGGPLLVGIPIADFTAAMVTFQGVLLGLLSRATTGRGQKIEISMLHALLSALTTRLASHWATGREPVRNGGAHSVVMPYQAWKTADGYAVAGVWNGGNVMWPRFCKALGVAGLSDEAAYATNELRLQNKAQLEPILADEFRKRTTAEWERRFNQEGVLFSPVNTFSQILSHPHVAQADILASLDHPDLGELPQINPPIRLCDTPGRLDRYPPRLGEHSREILAEAGLSDTEIDTLIDTGVVTTAS</sequence>
<dbReference type="Proteomes" id="UP000266568">
    <property type="component" value="Unassembled WGS sequence"/>
</dbReference>
<reference evidence="2 3" key="1">
    <citation type="submission" date="2018-08" db="EMBL/GenBank/DDBJ databases">
        <title>Genomic Encyclopedia of Type Strains, Phase IV (KMG-IV): sequencing the most valuable type-strain genomes for metagenomic binning, comparative biology and taxonomic classification.</title>
        <authorList>
            <person name="Goeker M."/>
        </authorList>
    </citation>
    <scope>NUCLEOTIDE SEQUENCE [LARGE SCALE GENOMIC DNA]</scope>
    <source>
        <strain evidence="2 3">DSM 25527</strain>
    </source>
</reference>
<comment type="caution">
    <text evidence="2">The sequence shown here is derived from an EMBL/GenBank/DDBJ whole genome shotgun (WGS) entry which is preliminary data.</text>
</comment>
<dbReference type="EMBL" id="QXDC01000002">
    <property type="protein sequence ID" value="RIA45497.1"/>
    <property type="molecule type" value="Genomic_DNA"/>
</dbReference>
<evidence type="ECO:0000313" key="2">
    <source>
        <dbReference type="EMBL" id="RIA45497.1"/>
    </source>
</evidence>
<dbReference type="InterPro" id="IPR003673">
    <property type="entry name" value="CoA-Trfase_fam_III"/>
</dbReference>
<dbReference type="PANTHER" id="PTHR48207:SF3">
    <property type="entry name" value="SUCCINATE--HYDROXYMETHYLGLUTARATE COA-TRANSFERASE"/>
    <property type="match status" value="1"/>
</dbReference>